<evidence type="ECO:0000313" key="3">
    <source>
        <dbReference type="Proteomes" id="UP001597344"/>
    </source>
</evidence>
<keyword evidence="3" id="KW-1185">Reference proteome</keyword>
<proteinExistence type="predicted"/>
<name>A0ABW5AV83_9FLAO</name>
<sequence length="140" mass="15582">MQKIIIRMLLLLFVIVACNSDDDVTTACDQFIIVSDTQFENAPKDPVTINSAIINDDCITINFSAGGCDGDSWEVKLIDSGGVSFSLPPQRNLRLSLKNEELCEAFITRELTFDIGALQVSGNQVLLNIQNFDQQILYEY</sequence>
<evidence type="ECO:0000313" key="2">
    <source>
        <dbReference type="EMBL" id="MFD2186893.1"/>
    </source>
</evidence>
<protein>
    <recommendedName>
        <fullName evidence="4">DUF306 domain-containing protein</fullName>
    </recommendedName>
</protein>
<dbReference type="PROSITE" id="PS51257">
    <property type="entry name" value="PROKAR_LIPOPROTEIN"/>
    <property type="match status" value="1"/>
</dbReference>
<evidence type="ECO:0008006" key="4">
    <source>
        <dbReference type="Google" id="ProtNLM"/>
    </source>
</evidence>
<evidence type="ECO:0000256" key="1">
    <source>
        <dbReference type="SAM" id="SignalP"/>
    </source>
</evidence>
<feature type="chain" id="PRO_5046676277" description="DUF306 domain-containing protein" evidence="1">
    <location>
        <begin position="20"/>
        <end position="140"/>
    </location>
</feature>
<dbReference type="RefSeq" id="WP_378319889.1">
    <property type="nucleotide sequence ID" value="NZ_JBHUHY010000006.1"/>
</dbReference>
<feature type="signal peptide" evidence="1">
    <location>
        <begin position="1"/>
        <end position="19"/>
    </location>
</feature>
<gene>
    <name evidence="2" type="ORF">ACFSJT_08825</name>
</gene>
<dbReference type="EMBL" id="JBHUHY010000006">
    <property type="protein sequence ID" value="MFD2186893.1"/>
    <property type="molecule type" value="Genomic_DNA"/>
</dbReference>
<keyword evidence="1" id="KW-0732">Signal</keyword>
<reference evidence="3" key="1">
    <citation type="journal article" date="2019" name="Int. J. Syst. Evol. Microbiol.">
        <title>The Global Catalogue of Microorganisms (GCM) 10K type strain sequencing project: providing services to taxonomists for standard genome sequencing and annotation.</title>
        <authorList>
            <consortium name="The Broad Institute Genomics Platform"/>
            <consortium name="The Broad Institute Genome Sequencing Center for Infectious Disease"/>
            <person name="Wu L."/>
            <person name="Ma J."/>
        </authorList>
    </citation>
    <scope>NUCLEOTIDE SEQUENCE [LARGE SCALE GENOMIC DNA]</scope>
    <source>
        <strain evidence="3">DT92</strain>
    </source>
</reference>
<dbReference type="Proteomes" id="UP001597344">
    <property type="component" value="Unassembled WGS sequence"/>
</dbReference>
<accession>A0ABW5AV83</accession>
<comment type="caution">
    <text evidence="2">The sequence shown here is derived from an EMBL/GenBank/DDBJ whole genome shotgun (WGS) entry which is preliminary data.</text>
</comment>
<organism evidence="2 3">
    <name type="scientific">Aquimarina celericrescens</name>
    <dbReference type="NCBI Taxonomy" id="1964542"/>
    <lineage>
        <taxon>Bacteria</taxon>
        <taxon>Pseudomonadati</taxon>
        <taxon>Bacteroidota</taxon>
        <taxon>Flavobacteriia</taxon>
        <taxon>Flavobacteriales</taxon>
        <taxon>Flavobacteriaceae</taxon>
        <taxon>Aquimarina</taxon>
    </lineage>
</organism>